<dbReference type="Pfam" id="PF07676">
    <property type="entry name" value="PD40"/>
    <property type="match status" value="1"/>
</dbReference>
<sequence>MLRLSAFLSVAASVLLAASAGAQSLPVLDQNRPALRWQQIRTPHFRVIYPAGFDSAAQRTARRLEQVHGPGGASLGVSAHRVPVVLQNQTTIGNAFVTFLPWHSEFFTTPPQQRSVGTVDWLDQLVAHEFRHVAQFSKARQGFGRVLHPLLGDGALGVMSVGMPPWFFEGDAVGAETALTRSGRGRMPDFGVGLRSNQLAGRRYNYQKAVNGSFRDQVPDWYELGYFLTSYLKTHYGPNVWDAALDHYYKFPFYPFSFSAGIKHATGLRVEELYARSMAELDSTWRRQQQGLQVTDARELNGQAGTKVYTNYQYPQYLTDSTVLAVKTGLGDIPQFVLLSRQGGKERRVFAPGLANFPEMLSVAAGKLVWPEFRYHPRWRQQVYSELRVLDVATGQLTRLTTRSRYTAAAFSPDGQRLVATTTDTAYHHALVLLDAQTGAVQQTLPNPQNDFYLQPRWTPDGRQLVTVTLKRGGKTIEVIDAATGTARALLPVANVNLTNPQPWGEYVLYNSPQSGIDNVFAVHRETGQTYQVTSRPLGAYHAAVAPDGRHLVFHDQRAQGSRIVEMPLDVAAWKPVTPPAADAPQPYAESMTARDPGAQQVGELLPAGDSLGRRSFPVTRYSPLRHAFNVFSYGLVQSPAGNGLSVGVRSQDLLNTTQAIAGVSYDQNERTAALFTGLSYQGRFPVFDFDLTHGGRNAGVLYQGQIYRDQWRSTRLSTGLRLPLTLTRSKYLEAMSLGVYYLHEQVSGYDLPVRFLDEVGPNRPLNAVQTTFSYVRQLRQSTRDVGPRAGQSLLLTWRTTPFGRGLDATQYAALGSVFLPGIGKHHSVRVRGGYQWQQQRQYLFSAGVFFPRGSSYVGFDRLQTASVDYRLPLADTHWSLGRWLYIQRFKATGFADVAQGRNVEGRFVGRYNYRNVGGSASVVFNVLRLRTPLETGVRAVYDTYRKTWQIDPLVLDIGI</sequence>
<evidence type="ECO:0008006" key="5">
    <source>
        <dbReference type="Google" id="ProtNLM"/>
    </source>
</evidence>
<proteinExistence type="inferred from homology"/>
<dbReference type="InterPro" id="IPR011659">
    <property type="entry name" value="WD40"/>
</dbReference>
<evidence type="ECO:0000256" key="1">
    <source>
        <dbReference type="ARBA" id="ARBA00009820"/>
    </source>
</evidence>
<evidence type="ECO:0000313" key="3">
    <source>
        <dbReference type="EMBL" id="GAA4393695.1"/>
    </source>
</evidence>
<dbReference type="InterPro" id="IPR011042">
    <property type="entry name" value="6-blade_b-propeller_TolB-like"/>
</dbReference>
<reference evidence="4" key="1">
    <citation type="journal article" date="2019" name="Int. J. Syst. Evol. Microbiol.">
        <title>The Global Catalogue of Microorganisms (GCM) 10K type strain sequencing project: providing services to taxonomists for standard genome sequencing and annotation.</title>
        <authorList>
            <consortium name="The Broad Institute Genomics Platform"/>
            <consortium name="The Broad Institute Genome Sequencing Center for Infectious Disease"/>
            <person name="Wu L."/>
            <person name="Ma J."/>
        </authorList>
    </citation>
    <scope>NUCLEOTIDE SEQUENCE [LARGE SCALE GENOMIC DNA]</scope>
    <source>
        <strain evidence="4">JCM 17924</strain>
    </source>
</reference>
<evidence type="ECO:0000256" key="2">
    <source>
        <dbReference type="SAM" id="SignalP"/>
    </source>
</evidence>
<feature type="chain" id="PRO_5045942865" description="WD40-like Beta Propeller Repeat" evidence="2">
    <location>
        <begin position="23"/>
        <end position="960"/>
    </location>
</feature>
<organism evidence="3 4">
    <name type="scientific">Hymenobacter koreensis</name>
    <dbReference type="NCBI Taxonomy" id="1084523"/>
    <lineage>
        <taxon>Bacteria</taxon>
        <taxon>Pseudomonadati</taxon>
        <taxon>Bacteroidota</taxon>
        <taxon>Cytophagia</taxon>
        <taxon>Cytophagales</taxon>
        <taxon>Hymenobacteraceae</taxon>
        <taxon>Hymenobacter</taxon>
    </lineage>
</organism>
<accession>A0ABP8JNI7</accession>
<keyword evidence="4" id="KW-1185">Reference proteome</keyword>
<dbReference type="RefSeq" id="WP_345228055.1">
    <property type="nucleotide sequence ID" value="NZ_BAABHA010000015.1"/>
</dbReference>
<protein>
    <recommendedName>
        <fullName evidence="5">WD40-like Beta Propeller Repeat</fullName>
    </recommendedName>
</protein>
<keyword evidence="2" id="KW-0732">Signal</keyword>
<feature type="signal peptide" evidence="2">
    <location>
        <begin position="1"/>
        <end position="22"/>
    </location>
</feature>
<dbReference type="Proteomes" id="UP001500454">
    <property type="component" value="Unassembled WGS sequence"/>
</dbReference>
<dbReference type="EMBL" id="BAABHA010000015">
    <property type="protein sequence ID" value="GAA4393695.1"/>
    <property type="molecule type" value="Genomic_DNA"/>
</dbReference>
<dbReference type="Gene3D" id="2.120.10.30">
    <property type="entry name" value="TolB, C-terminal domain"/>
    <property type="match status" value="1"/>
</dbReference>
<dbReference type="SUPFAM" id="SSF82171">
    <property type="entry name" value="DPP6 N-terminal domain-like"/>
    <property type="match status" value="1"/>
</dbReference>
<gene>
    <name evidence="3" type="ORF">GCM10023186_45530</name>
</gene>
<evidence type="ECO:0000313" key="4">
    <source>
        <dbReference type="Proteomes" id="UP001500454"/>
    </source>
</evidence>
<comment type="caution">
    <text evidence="3">The sequence shown here is derived from an EMBL/GenBank/DDBJ whole genome shotgun (WGS) entry which is preliminary data.</text>
</comment>
<name>A0ABP8JNI7_9BACT</name>
<dbReference type="PANTHER" id="PTHR36842">
    <property type="entry name" value="PROTEIN TOLB HOMOLOG"/>
    <property type="match status" value="1"/>
</dbReference>
<comment type="similarity">
    <text evidence="1">Belongs to the TolB family.</text>
</comment>